<keyword evidence="2 6" id="KW-0690">Ribosome biogenesis</keyword>
<comment type="catalytic activity">
    <reaction evidence="6">
        <text>an N(1)-methylpseudouridine in rRNA + S-adenosyl-L-methionine = N(1)-methyl-N(3)-[(3S)-3-amino-3-carboxypropyl]pseudouridine in rRNA + S-methyl-5'-thioadenosine + H(+)</text>
        <dbReference type="Rhea" id="RHEA:63296"/>
        <dbReference type="Rhea" id="RHEA-COMP:11634"/>
        <dbReference type="Rhea" id="RHEA-COMP:16310"/>
        <dbReference type="ChEBI" id="CHEBI:15378"/>
        <dbReference type="ChEBI" id="CHEBI:17509"/>
        <dbReference type="ChEBI" id="CHEBI:59789"/>
        <dbReference type="ChEBI" id="CHEBI:74890"/>
        <dbReference type="ChEBI" id="CHEBI:146234"/>
        <dbReference type="EC" id="2.5.1.157"/>
    </reaction>
</comment>
<name>A0AAD9QAA3_ACRCE</name>
<gene>
    <name evidence="10" type="ORF">P5673_020748</name>
</gene>
<evidence type="ECO:0000259" key="9">
    <source>
        <dbReference type="Pfam" id="PF04068"/>
    </source>
</evidence>
<feature type="compositionally biased region" description="Acidic residues" evidence="7">
    <location>
        <begin position="267"/>
        <end position="316"/>
    </location>
</feature>
<reference evidence="10" key="2">
    <citation type="journal article" date="2023" name="Science">
        <title>Genomic signatures of disease resistance in endangered staghorn corals.</title>
        <authorList>
            <person name="Vollmer S.V."/>
            <person name="Selwyn J.D."/>
            <person name="Despard B.A."/>
            <person name="Roesel C.L."/>
        </authorList>
    </citation>
    <scope>NUCLEOTIDE SEQUENCE</scope>
    <source>
        <strain evidence="10">K2</strain>
    </source>
</reference>
<dbReference type="GO" id="GO:1904047">
    <property type="term" value="F:S-adenosyl-L-methionine binding"/>
    <property type="evidence" value="ECO:0007669"/>
    <property type="project" value="UniProtKB-UniRule"/>
</dbReference>
<comment type="function">
    <text evidence="6">Aminocarboxypropyltransferase that catalyzes the aminocarboxypropyl transfer on pseudouridine in 18S rRNA. It constitutes the last step in biosynthesis of the hypermodified N1-methyl-N3-(3-amino-3-carboxypropyl) pseudouridine (m1acp3-Psi).</text>
</comment>
<dbReference type="PANTHER" id="PTHR20426:SF0">
    <property type="entry name" value="18S RRNA AMINOCARBOXYPROPYLTRANSFERASE"/>
    <property type="match status" value="1"/>
</dbReference>
<keyword evidence="5 6" id="KW-0949">S-adenosyl-L-methionine</keyword>
<dbReference type="GO" id="GO:0106388">
    <property type="term" value="F:rRNA small subunit aminocarboxypropyltransferase activity"/>
    <property type="evidence" value="ECO:0007669"/>
    <property type="project" value="UniProtKB-EC"/>
</dbReference>
<feature type="compositionally biased region" description="Basic residues" evidence="7">
    <location>
        <begin position="1"/>
        <end position="19"/>
    </location>
</feature>
<evidence type="ECO:0000256" key="1">
    <source>
        <dbReference type="ARBA" id="ARBA00022490"/>
    </source>
</evidence>
<sequence length="330" mass="36984">MRKHKGKGKESSHRHKSSKSARFQNAWAGFADLEGGEEVERSVQGDTAIKDYGRGFPFPLSMWDLGHCDPKKCSGRKLSRLGFVKTLKLSQRFNGLILSPLGKQCVSPQDHSLITEHGVAVIDCSWAKLDTTPFGRMRGSHMRLLPYLVAANPINYGRPCKLSCVEAFAASLFIVGLQDLGSVLLKRFKWGSSFYTLNRVLLDRYAACKSSKDVVEVQHAWLQECEKEKVERLTQDLLDIDVTKEHYNPNRQLSSDESSERDKSSDGDDDESDGDDDDQDDVKGDDDVDDNDDDGNGVCDNDNDDSCGDMNDDDKELQEAEHRNSIQNEK</sequence>
<feature type="compositionally biased region" description="Basic and acidic residues" evidence="7">
    <location>
        <begin position="317"/>
        <end position="330"/>
    </location>
</feature>
<proteinExistence type="inferred from homology"/>
<feature type="domain" description="RNase L inhibitor RLI-like possible metal-binding" evidence="9">
    <location>
        <begin position="59"/>
        <end position="92"/>
    </location>
</feature>
<evidence type="ECO:0000313" key="10">
    <source>
        <dbReference type="EMBL" id="KAK2557256.1"/>
    </source>
</evidence>
<dbReference type="InterPro" id="IPR007177">
    <property type="entry name" value="Tsr3_C"/>
</dbReference>
<dbReference type="AlphaFoldDB" id="A0AAD9QAA3"/>
<dbReference type="EMBL" id="JARQWQ010000051">
    <property type="protein sequence ID" value="KAK2557256.1"/>
    <property type="molecule type" value="Genomic_DNA"/>
</dbReference>
<evidence type="ECO:0000256" key="7">
    <source>
        <dbReference type="SAM" id="MobiDB-lite"/>
    </source>
</evidence>
<dbReference type="Proteomes" id="UP001249851">
    <property type="component" value="Unassembled WGS sequence"/>
</dbReference>
<comment type="similarity">
    <text evidence="6">Belongs to the TDD superfamily. TSR3 family.</text>
</comment>
<feature type="binding site" evidence="6">
    <location>
        <position position="122"/>
    </location>
    <ligand>
        <name>S-adenosyl-L-methionine</name>
        <dbReference type="ChEBI" id="CHEBI:59789"/>
    </ligand>
</feature>
<keyword evidence="3 6" id="KW-0698">rRNA processing</keyword>
<feature type="domain" description="16S/18S rRNA aminocarboxypropyltransferase Tsr3 C-terminal" evidence="8">
    <location>
        <begin position="96"/>
        <end position="222"/>
    </location>
</feature>
<keyword evidence="4 6" id="KW-0808">Transferase</keyword>
<dbReference type="EC" id="2.5.1.157" evidence="6"/>
<feature type="region of interest" description="Disordered" evidence="7">
    <location>
        <begin position="244"/>
        <end position="330"/>
    </location>
</feature>
<comment type="caution">
    <text evidence="10">The sequence shown here is derived from an EMBL/GenBank/DDBJ whole genome shotgun (WGS) entry which is preliminary data.</text>
</comment>
<accession>A0AAD9QAA3</accession>
<keyword evidence="1" id="KW-0963">Cytoplasm</keyword>
<comment type="caution">
    <text evidence="6">Lacks conserved residue(s) required for the propagation of feature annotation.</text>
</comment>
<dbReference type="Pfam" id="PF04068">
    <property type="entry name" value="Fer4_RLI"/>
    <property type="match status" value="1"/>
</dbReference>
<evidence type="ECO:0000256" key="4">
    <source>
        <dbReference type="ARBA" id="ARBA00022679"/>
    </source>
</evidence>
<reference evidence="10" key="1">
    <citation type="journal article" date="2023" name="G3 (Bethesda)">
        <title>Whole genome assembly and annotation of the endangered Caribbean coral Acropora cervicornis.</title>
        <authorList>
            <person name="Selwyn J.D."/>
            <person name="Vollmer S.V."/>
        </authorList>
    </citation>
    <scope>NUCLEOTIDE SEQUENCE</scope>
    <source>
        <strain evidence="10">K2</strain>
    </source>
</reference>
<evidence type="ECO:0000259" key="8">
    <source>
        <dbReference type="Pfam" id="PF04034"/>
    </source>
</evidence>
<evidence type="ECO:0000256" key="5">
    <source>
        <dbReference type="ARBA" id="ARBA00022691"/>
    </source>
</evidence>
<feature type="region of interest" description="Disordered" evidence="7">
    <location>
        <begin position="1"/>
        <end position="23"/>
    </location>
</feature>
<evidence type="ECO:0000256" key="6">
    <source>
        <dbReference type="HAMAP-Rule" id="MF_03146"/>
    </source>
</evidence>
<evidence type="ECO:0000256" key="2">
    <source>
        <dbReference type="ARBA" id="ARBA00022517"/>
    </source>
</evidence>
<dbReference type="InterPro" id="IPR007209">
    <property type="entry name" value="RNaseL-inhib-like_metal-bd_dom"/>
</dbReference>
<dbReference type="Pfam" id="PF04034">
    <property type="entry name" value="Ribo_biogen_C"/>
    <property type="match status" value="1"/>
</dbReference>
<dbReference type="GO" id="GO:0000455">
    <property type="term" value="P:enzyme-directed rRNA pseudouridine synthesis"/>
    <property type="evidence" value="ECO:0007669"/>
    <property type="project" value="UniProtKB-UniRule"/>
</dbReference>
<dbReference type="NCBIfam" id="NF002621">
    <property type="entry name" value="PRK02287.1"/>
    <property type="match status" value="1"/>
</dbReference>
<organism evidence="10 11">
    <name type="scientific">Acropora cervicornis</name>
    <name type="common">Staghorn coral</name>
    <dbReference type="NCBI Taxonomy" id="6130"/>
    <lineage>
        <taxon>Eukaryota</taxon>
        <taxon>Metazoa</taxon>
        <taxon>Cnidaria</taxon>
        <taxon>Anthozoa</taxon>
        <taxon>Hexacorallia</taxon>
        <taxon>Scleractinia</taxon>
        <taxon>Astrocoeniina</taxon>
        <taxon>Acroporidae</taxon>
        <taxon>Acropora</taxon>
    </lineage>
</organism>
<keyword evidence="11" id="KW-1185">Reference proteome</keyword>
<feature type="binding site" evidence="6">
    <location>
        <position position="145"/>
    </location>
    <ligand>
        <name>S-adenosyl-L-methionine</name>
        <dbReference type="ChEBI" id="CHEBI:59789"/>
    </ligand>
</feature>
<evidence type="ECO:0000256" key="3">
    <source>
        <dbReference type="ARBA" id="ARBA00022552"/>
    </source>
</evidence>
<feature type="binding site" evidence="6">
    <location>
        <position position="74"/>
    </location>
    <ligand>
        <name>S-adenosyl-L-methionine</name>
        <dbReference type="ChEBI" id="CHEBI:59789"/>
    </ligand>
</feature>
<evidence type="ECO:0000313" key="11">
    <source>
        <dbReference type="Proteomes" id="UP001249851"/>
    </source>
</evidence>
<dbReference type="PANTHER" id="PTHR20426">
    <property type="entry name" value="RIBOSOME BIOGENESIS PROTEIN TSR3 HOMOLOG"/>
    <property type="match status" value="1"/>
</dbReference>
<dbReference type="GO" id="GO:0030490">
    <property type="term" value="P:maturation of SSU-rRNA"/>
    <property type="evidence" value="ECO:0007669"/>
    <property type="project" value="TreeGrafter"/>
</dbReference>
<dbReference type="InterPro" id="IPR022968">
    <property type="entry name" value="Tsr3-like"/>
</dbReference>
<protein>
    <recommendedName>
        <fullName evidence="6">18S rRNA aminocarboxypropyltransferase</fullName>
        <ecNumber evidence="6">2.5.1.157</ecNumber>
    </recommendedName>
</protein>
<dbReference type="HAMAP" id="MF_01116">
    <property type="entry name" value="TSR3"/>
    <property type="match status" value="1"/>
</dbReference>